<reference evidence="1" key="1">
    <citation type="submission" date="2019-08" db="EMBL/GenBank/DDBJ databases">
        <authorList>
            <person name="Kucharzyk K."/>
            <person name="Murdoch R.W."/>
            <person name="Higgins S."/>
            <person name="Loffler F."/>
        </authorList>
    </citation>
    <scope>NUCLEOTIDE SEQUENCE</scope>
</reference>
<comment type="caution">
    <text evidence="1">The sequence shown here is derived from an EMBL/GenBank/DDBJ whole genome shotgun (WGS) entry which is preliminary data.</text>
</comment>
<protein>
    <submittedName>
        <fullName evidence="1">Uncharacterized protein</fullName>
    </submittedName>
</protein>
<evidence type="ECO:0000313" key="1">
    <source>
        <dbReference type="EMBL" id="MPM46603.1"/>
    </source>
</evidence>
<dbReference type="AlphaFoldDB" id="A0A645A6W3"/>
<sequence>MKGLRGAEVQIAYRVAADDKKIFIPQLLHAALYAARRAHGLLFHKICDGNTELFSVTEIIDHGLRHIFEGNTQIGNPVLFQKGDAVFQNRPVK</sequence>
<proteinExistence type="predicted"/>
<organism evidence="1">
    <name type="scientific">bioreactor metagenome</name>
    <dbReference type="NCBI Taxonomy" id="1076179"/>
    <lineage>
        <taxon>unclassified sequences</taxon>
        <taxon>metagenomes</taxon>
        <taxon>ecological metagenomes</taxon>
    </lineage>
</organism>
<name>A0A645A6W3_9ZZZZ</name>
<accession>A0A645A6W3</accession>
<dbReference type="EMBL" id="VSSQ01011343">
    <property type="protein sequence ID" value="MPM46603.1"/>
    <property type="molecule type" value="Genomic_DNA"/>
</dbReference>
<gene>
    <name evidence="1" type="ORF">SDC9_93308</name>
</gene>